<keyword evidence="10 12" id="KW-1133">Transmembrane helix</keyword>
<evidence type="ECO:0000256" key="4">
    <source>
        <dbReference type="ARBA" id="ARBA00016461"/>
    </source>
</evidence>
<comment type="subcellular location">
    <subcellularLocation>
        <location evidence="2 12">Cell inner membrane</location>
        <topology evidence="2 12">Single-pass membrane protein</topology>
    </subcellularLocation>
</comment>
<keyword evidence="6 12" id="KW-1003">Cell membrane</keyword>
<dbReference type="InterPro" id="IPR007078">
    <property type="entry name" value="Haem_export_protD_CcmD"/>
</dbReference>
<name>A0ABU9XXM2_9SPHN</name>
<keyword evidence="11 12" id="KW-0472">Membrane</keyword>
<proteinExistence type="inferred from homology"/>
<keyword evidence="8 12" id="KW-0812">Transmembrane</keyword>
<dbReference type="NCBIfam" id="TIGR03141">
    <property type="entry name" value="cytochro_ccmD"/>
    <property type="match status" value="1"/>
</dbReference>
<keyword evidence="5 12" id="KW-0813">Transport</keyword>
<comment type="function">
    <text evidence="1 12">Required for the export of heme to the periplasm for the biogenesis of c-type cytochromes.</text>
</comment>
<keyword evidence="9 12" id="KW-0201">Cytochrome c-type biogenesis</keyword>
<evidence type="ECO:0000256" key="3">
    <source>
        <dbReference type="ARBA" id="ARBA00008741"/>
    </source>
</evidence>
<evidence type="ECO:0000256" key="7">
    <source>
        <dbReference type="ARBA" id="ARBA00022519"/>
    </source>
</evidence>
<dbReference type="EMBL" id="JBDIME010000001">
    <property type="protein sequence ID" value="MEN2788289.1"/>
    <property type="molecule type" value="Genomic_DNA"/>
</dbReference>
<dbReference type="InterPro" id="IPR017756">
    <property type="entry name" value="TM_Gly-Cys-Arg_CS"/>
</dbReference>
<evidence type="ECO:0000313" key="14">
    <source>
        <dbReference type="Proteomes" id="UP001419910"/>
    </source>
</evidence>
<keyword evidence="14" id="KW-1185">Reference proteome</keyword>
<gene>
    <name evidence="13" type="primary">ccmD</name>
    <name evidence="13" type="ORF">ABC974_01510</name>
</gene>
<evidence type="ECO:0000313" key="13">
    <source>
        <dbReference type="EMBL" id="MEN2788289.1"/>
    </source>
</evidence>
<dbReference type="RefSeq" id="WP_343887910.1">
    <property type="nucleotide sequence ID" value="NZ_BAAAEH010000005.1"/>
</dbReference>
<evidence type="ECO:0000256" key="8">
    <source>
        <dbReference type="ARBA" id="ARBA00022692"/>
    </source>
</evidence>
<evidence type="ECO:0000256" key="10">
    <source>
        <dbReference type="ARBA" id="ARBA00022989"/>
    </source>
</evidence>
<dbReference type="Proteomes" id="UP001419910">
    <property type="component" value="Unassembled WGS sequence"/>
</dbReference>
<evidence type="ECO:0000256" key="2">
    <source>
        <dbReference type="ARBA" id="ARBA00004377"/>
    </source>
</evidence>
<evidence type="ECO:0000256" key="1">
    <source>
        <dbReference type="ARBA" id="ARBA00002442"/>
    </source>
</evidence>
<evidence type="ECO:0000256" key="11">
    <source>
        <dbReference type="ARBA" id="ARBA00023136"/>
    </source>
</evidence>
<keyword evidence="7 12" id="KW-0997">Cell inner membrane</keyword>
<sequence>MNPWPFVVAAYGVTFLAAAGLALWSWLAMRRAERK</sequence>
<protein>
    <recommendedName>
        <fullName evidence="4 12">Heme exporter protein D</fullName>
    </recommendedName>
</protein>
<evidence type="ECO:0000256" key="6">
    <source>
        <dbReference type="ARBA" id="ARBA00022475"/>
    </source>
</evidence>
<comment type="caution">
    <text evidence="13">The sequence shown here is derived from an EMBL/GenBank/DDBJ whole genome shotgun (WGS) entry which is preliminary data.</text>
</comment>
<dbReference type="NCBIfam" id="TIGR03382">
    <property type="entry name" value="GC_trans_RRR"/>
    <property type="match status" value="1"/>
</dbReference>
<evidence type="ECO:0000256" key="12">
    <source>
        <dbReference type="RuleBase" id="RU363101"/>
    </source>
</evidence>
<evidence type="ECO:0000256" key="5">
    <source>
        <dbReference type="ARBA" id="ARBA00022448"/>
    </source>
</evidence>
<dbReference type="Pfam" id="PF04995">
    <property type="entry name" value="CcmD"/>
    <property type="match status" value="1"/>
</dbReference>
<organism evidence="13 14">
    <name type="scientific">Sphingomonas oligophenolica</name>
    <dbReference type="NCBI Taxonomy" id="301154"/>
    <lineage>
        <taxon>Bacteria</taxon>
        <taxon>Pseudomonadati</taxon>
        <taxon>Pseudomonadota</taxon>
        <taxon>Alphaproteobacteria</taxon>
        <taxon>Sphingomonadales</taxon>
        <taxon>Sphingomonadaceae</taxon>
        <taxon>Sphingomonas</taxon>
    </lineage>
</organism>
<reference evidence="13 14" key="1">
    <citation type="submission" date="2024-05" db="EMBL/GenBank/DDBJ databases">
        <authorList>
            <person name="Liu Q."/>
            <person name="Xin Y.-H."/>
        </authorList>
    </citation>
    <scope>NUCLEOTIDE SEQUENCE [LARGE SCALE GENOMIC DNA]</scope>
    <source>
        <strain evidence="13 14">CGMCC 1.10181</strain>
    </source>
</reference>
<evidence type="ECO:0000256" key="9">
    <source>
        <dbReference type="ARBA" id="ARBA00022748"/>
    </source>
</evidence>
<accession>A0ABU9XXM2</accession>
<feature type="transmembrane region" description="Helical" evidence="12">
    <location>
        <begin position="6"/>
        <end position="27"/>
    </location>
</feature>
<comment type="similarity">
    <text evidence="3 12">Belongs to the CcmD/CycX/HelD family.</text>
</comment>